<sequence>MRAMADDILPFTTIADAPMTPDEVEMLLFALERSRALFAWKTGGLDAAALNKRHPPSTLTLGGLIKHLALVEDSYMAMHVTAKIGPPWDSVDFDANPGWDWRTAADDSPEYLYELWQGSVQRSREAVAKALADGGLDQPTRWTYDSGEKPNLRRVLVVLHDEYARHLGHADLLREAIDGLVGEDPPQPMAVVGLSHDDKGRK</sequence>
<keyword evidence="2" id="KW-1185">Reference proteome</keyword>
<reference evidence="1" key="1">
    <citation type="submission" date="2021-01" db="EMBL/GenBank/DDBJ databases">
        <title>Whole genome shotgun sequence of Rhizocola hellebori NBRC 109834.</title>
        <authorList>
            <person name="Komaki H."/>
            <person name="Tamura T."/>
        </authorList>
    </citation>
    <scope>NUCLEOTIDE SEQUENCE</scope>
    <source>
        <strain evidence="1">NBRC 109834</strain>
    </source>
</reference>
<dbReference type="Proteomes" id="UP000612899">
    <property type="component" value="Unassembled WGS sequence"/>
</dbReference>
<dbReference type="EMBL" id="BONY01000022">
    <property type="protein sequence ID" value="GIH05863.1"/>
    <property type="molecule type" value="Genomic_DNA"/>
</dbReference>
<dbReference type="Pfam" id="PF04978">
    <property type="entry name" value="MST"/>
    <property type="match status" value="1"/>
</dbReference>
<evidence type="ECO:0000313" key="2">
    <source>
        <dbReference type="Proteomes" id="UP000612899"/>
    </source>
</evidence>
<proteinExistence type="predicted"/>
<gene>
    <name evidence="1" type="ORF">Rhe02_39300</name>
</gene>
<comment type="caution">
    <text evidence="1">The sequence shown here is derived from an EMBL/GenBank/DDBJ whole genome shotgun (WGS) entry which is preliminary data.</text>
</comment>
<dbReference type="AlphaFoldDB" id="A0A8J3VHF8"/>
<accession>A0A8J3VHF8</accession>
<dbReference type="InterPro" id="IPR007061">
    <property type="entry name" value="MST-like"/>
</dbReference>
<organism evidence="1 2">
    <name type="scientific">Rhizocola hellebori</name>
    <dbReference type="NCBI Taxonomy" id="1392758"/>
    <lineage>
        <taxon>Bacteria</taxon>
        <taxon>Bacillati</taxon>
        <taxon>Actinomycetota</taxon>
        <taxon>Actinomycetes</taxon>
        <taxon>Micromonosporales</taxon>
        <taxon>Micromonosporaceae</taxon>
        <taxon>Rhizocola</taxon>
    </lineage>
</organism>
<dbReference type="SUPFAM" id="SSF109854">
    <property type="entry name" value="DinB/YfiT-like putative metalloenzymes"/>
    <property type="match status" value="1"/>
</dbReference>
<protein>
    <submittedName>
        <fullName evidence="1">Mini-circle protein</fullName>
    </submittedName>
</protein>
<dbReference type="InterPro" id="IPR034660">
    <property type="entry name" value="DinB/YfiT-like"/>
</dbReference>
<name>A0A8J3VHF8_9ACTN</name>
<dbReference type="Gene3D" id="1.20.120.450">
    <property type="entry name" value="dinb family like domain"/>
    <property type="match status" value="1"/>
</dbReference>
<evidence type="ECO:0000313" key="1">
    <source>
        <dbReference type="EMBL" id="GIH05863.1"/>
    </source>
</evidence>